<feature type="region of interest" description="Disordered" evidence="2">
    <location>
        <begin position="242"/>
        <end position="299"/>
    </location>
</feature>
<keyword evidence="1" id="KW-0862">Zinc</keyword>
<organism evidence="4 5">
    <name type="scientific">Moelleriella libera RCEF 2490</name>
    <dbReference type="NCBI Taxonomy" id="1081109"/>
    <lineage>
        <taxon>Eukaryota</taxon>
        <taxon>Fungi</taxon>
        <taxon>Dikarya</taxon>
        <taxon>Ascomycota</taxon>
        <taxon>Pezizomycotina</taxon>
        <taxon>Sordariomycetes</taxon>
        <taxon>Hypocreomycetidae</taxon>
        <taxon>Hypocreales</taxon>
        <taxon>Clavicipitaceae</taxon>
        <taxon>Moelleriella</taxon>
    </lineage>
</organism>
<feature type="region of interest" description="Disordered" evidence="2">
    <location>
        <begin position="624"/>
        <end position="656"/>
    </location>
</feature>
<evidence type="ECO:0000313" key="4">
    <source>
        <dbReference type="EMBL" id="KZZ95366.1"/>
    </source>
</evidence>
<dbReference type="InterPro" id="IPR013087">
    <property type="entry name" value="Znf_C2H2_type"/>
</dbReference>
<feature type="compositionally biased region" description="Basic and acidic residues" evidence="2">
    <location>
        <begin position="186"/>
        <end position="202"/>
    </location>
</feature>
<comment type="caution">
    <text evidence="4">The sequence shown here is derived from an EMBL/GenBank/DDBJ whole genome shotgun (WGS) entry which is preliminary data.</text>
</comment>
<feature type="compositionally biased region" description="Low complexity" evidence="2">
    <location>
        <begin position="363"/>
        <end position="377"/>
    </location>
</feature>
<keyword evidence="5" id="KW-1185">Reference proteome</keyword>
<sequence length="863" mass="94404">MYVPPPLSLRQDRNRQLSPPSGFGGLRGKFPETLHFTSNAFHARSRTASNRSSISSAFVPDSATLYSPTTLISPLSSSYTSDIQERFACQSVEASRALMALHQGHGASNGKVDNGEPCTACHDCRNAGVKGEQSELAATQTLEASETGAERSSEDGTPIKTEPPDCARMGDLNLRNSRPAPAKTSYHAERALQWDSNQERRSRPPLSRLQVNPTPYNTIHQQMNSVLYSTTNQQVNLMPHETDTNHSQQVNPMSDNATRRDSSSIPDNTTYQDAGPTPGNASSWEGSQGPSSPSQESDISFASFGESMTSNNVIDIVDYTLQVGYGVDVSEVEVPLEGLRRIVSKFICDLGQQVWQAPLDGDTSQAASASSFSTSPSGGQGGDSSSGAGNSGKRKKSGSGEGGAEESSDGEGSGYNATKRVKHSPRDEENLRLSCPYRKRNPNRFNVRDHHSCAMTYFPKFAELRQHIVKQHKREHSSAFVCDRCTRDFRLRIELRDHQRQPREAMCEVSDHDPEAGIDGPTSNKLLSRKRVSGTSADVQWKEIWNLLFPDDDDNMIKPFHYTPVIEHFELSAHYIEAFDYLKASLRDKISNQATLETLATKFHQCFVETVDRCVSLSQSMPYANRSNKRNEPTRVLQSTQSIVRKPRHAAPRPDSGVIIDDIYEEGITNGCSAPSHRDSVRTVQDHSYQGNNLTSHANAGTRPPLMSTSAMLSQHAMASVQDFHFEPSMNQASADNAPMDNAPMDNAPMTYAPTDLASMSRASINHASIDHTSMTHASLNHTSMDHASIAAVQQWTDGVPLHTSDMAGLAAQWMPEALPLTTPAHIAGSMHPEYSVSLFYGNEFGTPGNYSNVPGMAGDHGA</sequence>
<keyword evidence="1" id="KW-0863">Zinc-finger</keyword>
<evidence type="ECO:0000313" key="5">
    <source>
        <dbReference type="Proteomes" id="UP000078544"/>
    </source>
</evidence>
<dbReference type="PANTHER" id="PTHR38166:SF1">
    <property type="entry name" value="C2H2-TYPE DOMAIN-CONTAINING PROTEIN"/>
    <property type="match status" value="1"/>
</dbReference>
<evidence type="ECO:0000256" key="2">
    <source>
        <dbReference type="SAM" id="MobiDB-lite"/>
    </source>
</evidence>
<dbReference type="Proteomes" id="UP000078544">
    <property type="component" value="Unassembled WGS sequence"/>
</dbReference>
<feature type="compositionally biased region" description="Basic and acidic residues" evidence="2">
    <location>
        <begin position="504"/>
        <end position="515"/>
    </location>
</feature>
<proteinExistence type="predicted"/>
<reference evidence="4 5" key="1">
    <citation type="journal article" date="2016" name="Genome Biol. Evol.">
        <title>Divergent and convergent evolution of fungal pathogenicity.</title>
        <authorList>
            <person name="Shang Y."/>
            <person name="Xiao G."/>
            <person name="Zheng P."/>
            <person name="Cen K."/>
            <person name="Zhan S."/>
            <person name="Wang C."/>
        </authorList>
    </citation>
    <scope>NUCLEOTIDE SEQUENCE [LARGE SCALE GENOMIC DNA]</scope>
    <source>
        <strain evidence="4 5">RCEF 2490</strain>
    </source>
</reference>
<keyword evidence="1" id="KW-0479">Metal-binding</keyword>
<dbReference type="OrthoDB" id="610608at2759"/>
<feature type="region of interest" description="Disordered" evidence="2">
    <location>
        <begin position="140"/>
        <end position="214"/>
    </location>
</feature>
<dbReference type="GO" id="GO:0008270">
    <property type="term" value="F:zinc ion binding"/>
    <property type="evidence" value="ECO:0007669"/>
    <property type="project" value="UniProtKB-KW"/>
</dbReference>
<feature type="region of interest" description="Disordered" evidence="2">
    <location>
        <begin position="361"/>
        <end position="435"/>
    </location>
</feature>
<dbReference type="AlphaFoldDB" id="A0A168BIX3"/>
<accession>A0A168BIX3</accession>
<feature type="compositionally biased region" description="Polar residues" evidence="2">
    <location>
        <begin position="245"/>
        <end position="256"/>
    </location>
</feature>
<feature type="compositionally biased region" description="Polar residues" evidence="2">
    <location>
        <begin position="263"/>
        <end position="272"/>
    </location>
</feature>
<protein>
    <submittedName>
        <fullName evidence="4">Zinc finger, C2H2</fullName>
    </submittedName>
</protein>
<evidence type="ECO:0000256" key="1">
    <source>
        <dbReference type="PROSITE-ProRule" id="PRU00042"/>
    </source>
</evidence>
<feature type="region of interest" description="Disordered" evidence="2">
    <location>
        <begin position="504"/>
        <end position="524"/>
    </location>
</feature>
<feature type="domain" description="C2H2-type" evidence="3">
    <location>
        <begin position="480"/>
        <end position="500"/>
    </location>
</feature>
<feature type="compositionally biased region" description="Low complexity" evidence="2">
    <location>
        <begin position="282"/>
        <end position="297"/>
    </location>
</feature>
<dbReference type="PROSITE" id="PS50157">
    <property type="entry name" value="ZINC_FINGER_C2H2_2"/>
    <property type="match status" value="1"/>
</dbReference>
<dbReference type="EMBL" id="AZGY01000009">
    <property type="protein sequence ID" value="KZZ95366.1"/>
    <property type="molecule type" value="Genomic_DNA"/>
</dbReference>
<gene>
    <name evidence="4" type="ORF">AAL_04597</name>
</gene>
<evidence type="ECO:0000259" key="3">
    <source>
        <dbReference type="PROSITE" id="PS50157"/>
    </source>
</evidence>
<name>A0A168BIX3_9HYPO</name>
<dbReference type="STRING" id="1081109.A0A168BIX3"/>
<dbReference type="PANTHER" id="PTHR38166">
    <property type="entry name" value="C2H2-TYPE DOMAIN-CONTAINING PROTEIN-RELATED"/>
    <property type="match status" value="1"/>
</dbReference>
<feature type="region of interest" description="Disordered" evidence="2">
    <location>
        <begin position="1"/>
        <end position="24"/>
    </location>
</feature>